<feature type="domain" description="CBM1" evidence="12">
    <location>
        <begin position="19"/>
        <end position="55"/>
    </location>
</feature>
<keyword evidence="7" id="KW-0119">Carbohydrate metabolism</keyword>
<dbReference type="PROSITE" id="PS00562">
    <property type="entry name" value="CBM1_1"/>
    <property type="match status" value="1"/>
</dbReference>
<feature type="domain" description="GH10" evidence="13">
    <location>
        <begin position="105"/>
        <end position="413"/>
    </location>
</feature>
<evidence type="ECO:0000256" key="2">
    <source>
        <dbReference type="ARBA" id="ARBA00007495"/>
    </source>
</evidence>
<reference evidence="14 15" key="1">
    <citation type="submission" date="2019-07" db="EMBL/GenBank/DDBJ databases">
        <title>Genomics analysis of Aphanomyces spp. identifies a new class of oomycete effector associated with host adaptation.</title>
        <authorList>
            <person name="Gaulin E."/>
        </authorList>
    </citation>
    <scope>NUCLEOTIDE SEQUENCE [LARGE SCALE GENOMIC DNA]</scope>
    <source>
        <strain evidence="14 15">ATCC 201684</strain>
    </source>
</reference>
<evidence type="ECO:0000259" key="12">
    <source>
        <dbReference type="PROSITE" id="PS51164"/>
    </source>
</evidence>
<feature type="signal peptide" evidence="11">
    <location>
        <begin position="1"/>
        <end position="19"/>
    </location>
</feature>
<dbReference type="SMART" id="SM00236">
    <property type="entry name" value="fCBD"/>
    <property type="match status" value="1"/>
</dbReference>
<dbReference type="InterPro" id="IPR000254">
    <property type="entry name" value="CBD"/>
</dbReference>
<feature type="region of interest" description="Disordered" evidence="10">
    <location>
        <begin position="57"/>
        <end position="117"/>
    </location>
</feature>
<name>A0A6G0WCW9_9STRA</name>
<feature type="compositionally biased region" description="Pro residues" evidence="10">
    <location>
        <begin position="99"/>
        <end position="109"/>
    </location>
</feature>
<comment type="catalytic activity">
    <reaction evidence="1">
        <text>Endohydrolysis of (1-&gt;4)-beta-D-xylosidic linkages in xylans.</text>
        <dbReference type="EC" id="3.2.1.8"/>
    </reaction>
</comment>
<dbReference type="EMBL" id="VJMJ01000249">
    <property type="protein sequence ID" value="KAF0725154.1"/>
    <property type="molecule type" value="Genomic_DNA"/>
</dbReference>
<dbReference type="PANTHER" id="PTHR31490:SF88">
    <property type="entry name" value="BETA-XYLANASE"/>
    <property type="match status" value="1"/>
</dbReference>
<evidence type="ECO:0000256" key="7">
    <source>
        <dbReference type="ARBA" id="ARBA00023277"/>
    </source>
</evidence>
<keyword evidence="9" id="KW-0624">Polysaccharide degradation</keyword>
<dbReference type="VEuPathDB" id="FungiDB:AeMF1_012724"/>
<keyword evidence="5 11" id="KW-0732">Signal</keyword>
<dbReference type="Gene3D" id="3.20.20.80">
    <property type="entry name" value="Glycosidases"/>
    <property type="match status" value="1"/>
</dbReference>
<feature type="chain" id="PRO_5026085402" description="endo-1,4-beta-xylanase" evidence="11">
    <location>
        <begin position="20"/>
        <end position="418"/>
    </location>
</feature>
<sequence length="418" mass="45012">MKLGVVFAAVASSVALVQGQVAVWGQCGGQGYTGSTVCASGSVCAAQNVYYSQCVPGSSPTTAPEPAPSTSTVSPVTPKPSSSAATPKPSTSTATTNPPSSPTATPSPPSSKSIYFGTAEDNPTKYGTIIPDNFNLLVAGNGMKWDAHERSKGVFDFSNSLKLIAYAKQNGMKMRGHCLVWHNQMPRFYCSNFVNNGCVSTTLTATELWTAIENRMQKTFAALNDPTIIAWDVLNEAVAEDGSGLKRDVFCNTLGPDYVTQIFTLARKYAPPNVKLFYNDYNCEATSAKSNACFKLVSDLKAKGLIDGMGFQMHLSTKYGENSQISGQAALFKRYSDIGVTIHVTEMDIGASDFTLQAQWYGKVATNCQQNPMCEAFVVWGVTDRDSWRPGTTPLLFDSNLKKKPAFNACYDVIKKGH</sequence>
<accession>A0A6G0WCW9</accession>
<dbReference type="GO" id="GO:0031176">
    <property type="term" value="F:endo-1,4-beta-xylanase activity"/>
    <property type="evidence" value="ECO:0007669"/>
    <property type="project" value="UniProtKB-EC"/>
</dbReference>
<comment type="similarity">
    <text evidence="2">Belongs to the glycosyl hydrolase 10 (cellulase F) family.</text>
</comment>
<dbReference type="InterPro" id="IPR044846">
    <property type="entry name" value="GH10"/>
</dbReference>
<dbReference type="PRINTS" id="PR00134">
    <property type="entry name" value="GLHYDRLASE10"/>
</dbReference>
<evidence type="ECO:0000313" key="15">
    <source>
        <dbReference type="Proteomes" id="UP000481153"/>
    </source>
</evidence>
<comment type="caution">
    <text evidence="14">The sequence shown here is derived from an EMBL/GenBank/DDBJ whole genome shotgun (WGS) entry which is preliminary data.</text>
</comment>
<dbReference type="SMART" id="SM00633">
    <property type="entry name" value="Glyco_10"/>
    <property type="match status" value="1"/>
</dbReference>
<dbReference type="GO" id="GO:0045493">
    <property type="term" value="P:xylan catabolic process"/>
    <property type="evidence" value="ECO:0007669"/>
    <property type="project" value="UniProtKB-KW"/>
</dbReference>
<dbReference type="EC" id="3.2.1.8" evidence="3"/>
<keyword evidence="4" id="KW-0858">Xylan degradation</keyword>
<dbReference type="AlphaFoldDB" id="A0A6G0WCW9"/>
<dbReference type="InterPro" id="IPR035971">
    <property type="entry name" value="CBD_sf"/>
</dbReference>
<evidence type="ECO:0000313" key="14">
    <source>
        <dbReference type="EMBL" id="KAF0725154.1"/>
    </source>
</evidence>
<evidence type="ECO:0000256" key="5">
    <source>
        <dbReference type="ARBA" id="ARBA00022729"/>
    </source>
</evidence>
<protein>
    <recommendedName>
        <fullName evidence="3">endo-1,4-beta-xylanase</fullName>
        <ecNumber evidence="3">3.2.1.8</ecNumber>
    </recommendedName>
</protein>
<evidence type="ECO:0000256" key="11">
    <source>
        <dbReference type="SAM" id="SignalP"/>
    </source>
</evidence>
<evidence type="ECO:0000256" key="8">
    <source>
        <dbReference type="ARBA" id="ARBA00023295"/>
    </source>
</evidence>
<feature type="compositionally biased region" description="Low complexity" evidence="10">
    <location>
        <begin position="58"/>
        <end position="98"/>
    </location>
</feature>
<evidence type="ECO:0000256" key="6">
    <source>
        <dbReference type="ARBA" id="ARBA00022801"/>
    </source>
</evidence>
<organism evidence="14 15">
    <name type="scientific">Aphanomyces euteiches</name>
    <dbReference type="NCBI Taxonomy" id="100861"/>
    <lineage>
        <taxon>Eukaryota</taxon>
        <taxon>Sar</taxon>
        <taxon>Stramenopiles</taxon>
        <taxon>Oomycota</taxon>
        <taxon>Saprolegniomycetes</taxon>
        <taxon>Saprolegniales</taxon>
        <taxon>Verrucalvaceae</taxon>
        <taxon>Aphanomyces</taxon>
    </lineage>
</organism>
<dbReference type="Pfam" id="PF00734">
    <property type="entry name" value="CBM_1"/>
    <property type="match status" value="1"/>
</dbReference>
<gene>
    <name evidence="14" type="ORF">Ae201684_016306</name>
</gene>
<dbReference type="PANTHER" id="PTHR31490">
    <property type="entry name" value="GLYCOSYL HYDROLASE"/>
    <property type="match status" value="1"/>
</dbReference>
<dbReference type="SUPFAM" id="SSF51445">
    <property type="entry name" value="(Trans)glycosidases"/>
    <property type="match status" value="1"/>
</dbReference>
<dbReference type="Pfam" id="PF00331">
    <property type="entry name" value="Glyco_hydro_10"/>
    <property type="match status" value="1"/>
</dbReference>
<evidence type="ECO:0000256" key="10">
    <source>
        <dbReference type="SAM" id="MobiDB-lite"/>
    </source>
</evidence>
<dbReference type="GO" id="GO:0030248">
    <property type="term" value="F:cellulose binding"/>
    <property type="evidence" value="ECO:0007669"/>
    <property type="project" value="InterPro"/>
</dbReference>
<keyword evidence="8" id="KW-0326">Glycosidase</keyword>
<dbReference type="GO" id="GO:0005576">
    <property type="term" value="C:extracellular region"/>
    <property type="evidence" value="ECO:0007669"/>
    <property type="project" value="InterPro"/>
</dbReference>
<dbReference type="InterPro" id="IPR017853">
    <property type="entry name" value="GH"/>
</dbReference>
<keyword evidence="15" id="KW-1185">Reference proteome</keyword>
<evidence type="ECO:0000256" key="3">
    <source>
        <dbReference type="ARBA" id="ARBA00012590"/>
    </source>
</evidence>
<evidence type="ECO:0000256" key="9">
    <source>
        <dbReference type="ARBA" id="ARBA00023326"/>
    </source>
</evidence>
<dbReference type="PROSITE" id="PS51164">
    <property type="entry name" value="CBM1_2"/>
    <property type="match status" value="1"/>
</dbReference>
<dbReference type="Proteomes" id="UP000481153">
    <property type="component" value="Unassembled WGS sequence"/>
</dbReference>
<dbReference type="InterPro" id="IPR001000">
    <property type="entry name" value="GH10_dom"/>
</dbReference>
<keyword evidence="6" id="KW-0378">Hydrolase</keyword>
<dbReference type="SUPFAM" id="SSF57180">
    <property type="entry name" value="Cellulose-binding domain"/>
    <property type="match status" value="1"/>
</dbReference>
<evidence type="ECO:0000259" key="13">
    <source>
        <dbReference type="PROSITE" id="PS51760"/>
    </source>
</evidence>
<proteinExistence type="inferred from homology"/>
<evidence type="ECO:0000256" key="1">
    <source>
        <dbReference type="ARBA" id="ARBA00000681"/>
    </source>
</evidence>
<evidence type="ECO:0000256" key="4">
    <source>
        <dbReference type="ARBA" id="ARBA00022651"/>
    </source>
</evidence>
<dbReference type="PROSITE" id="PS51760">
    <property type="entry name" value="GH10_2"/>
    <property type="match status" value="1"/>
</dbReference>